<evidence type="ECO:0000313" key="3">
    <source>
        <dbReference type="Proteomes" id="UP001501563"/>
    </source>
</evidence>
<accession>A0ABP7JKM4</accession>
<comment type="caution">
    <text evidence="2">The sequence shown here is derived from an EMBL/GenBank/DDBJ whole genome shotgun (WGS) entry which is preliminary data.</text>
</comment>
<protein>
    <submittedName>
        <fullName evidence="2">Uncharacterized protein</fullName>
    </submittedName>
</protein>
<feature type="region of interest" description="Disordered" evidence="1">
    <location>
        <begin position="21"/>
        <end position="77"/>
    </location>
</feature>
<gene>
    <name evidence="2" type="ORF">GCM10022207_03290</name>
</gene>
<name>A0ABP7JKM4_9ACTN</name>
<keyword evidence="3" id="KW-1185">Reference proteome</keyword>
<dbReference type="EMBL" id="BAAAZA010000001">
    <property type="protein sequence ID" value="GAA3845908.1"/>
    <property type="molecule type" value="Genomic_DNA"/>
</dbReference>
<proteinExistence type="predicted"/>
<evidence type="ECO:0000256" key="1">
    <source>
        <dbReference type="SAM" id="MobiDB-lite"/>
    </source>
</evidence>
<organism evidence="2 3">
    <name type="scientific">Streptomyces lannensis</name>
    <dbReference type="NCBI Taxonomy" id="766498"/>
    <lineage>
        <taxon>Bacteria</taxon>
        <taxon>Bacillati</taxon>
        <taxon>Actinomycetota</taxon>
        <taxon>Actinomycetes</taxon>
        <taxon>Kitasatosporales</taxon>
        <taxon>Streptomycetaceae</taxon>
        <taxon>Streptomyces</taxon>
    </lineage>
</organism>
<evidence type="ECO:0000313" key="2">
    <source>
        <dbReference type="EMBL" id="GAA3845908.1"/>
    </source>
</evidence>
<dbReference type="Proteomes" id="UP001501563">
    <property type="component" value="Unassembled WGS sequence"/>
</dbReference>
<sequence length="77" mass="8322">MRPGGMEVEVTGASADWGLNGLRTANAHPRRNVNTLLKIQGREGRNTETATRTPGGGSRRTQERDSGAGQAPFSRFR</sequence>
<reference evidence="3" key="1">
    <citation type="journal article" date="2019" name="Int. J. Syst. Evol. Microbiol.">
        <title>The Global Catalogue of Microorganisms (GCM) 10K type strain sequencing project: providing services to taxonomists for standard genome sequencing and annotation.</title>
        <authorList>
            <consortium name="The Broad Institute Genomics Platform"/>
            <consortium name="The Broad Institute Genome Sequencing Center for Infectious Disease"/>
            <person name="Wu L."/>
            <person name="Ma J."/>
        </authorList>
    </citation>
    <scope>NUCLEOTIDE SEQUENCE [LARGE SCALE GENOMIC DNA]</scope>
    <source>
        <strain evidence="3">JCM 16578</strain>
    </source>
</reference>